<sequence>MLKKRELERLARLDRPQRSIGFFKNKLARAFGSCVEIDDPDRFAVREMQDEVAAVPDHFGHIFPLEREFYDSRPVKSNAAFLDSANFTSCFVVKFCRHALTPIARGTSGIKNTAL</sequence>
<gene>
    <name evidence="1" type="ORF">AM2010_1668</name>
</gene>
<evidence type="ECO:0000313" key="1">
    <source>
        <dbReference type="EMBL" id="AKM07735.1"/>
    </source>
</evidence>
<proteinExistence type="predicted"/>
<dbReference type="PATRIC" id="fig|543877.4.peg.1694"/>
<evidence type="ECO:0000313" key="2">
    <source>
        <dbReference type="Proteomes" id="UP000037643"/>
    </source>
</evidence>
<keyword evidence="2" id="KW-1185">Reference proteome</keyword>
<dbReference type="KEGG" id="amx:AM2010_1668"/>
<dbReference type="EMBL" id="CP011805">
    <property type="protein sequence ID" value="AKM07735.1"/>
    <property type="molecule type" value="Genomic_DNA"/>
</dbReference>
<protein>
    <submittedName>
        <fullName evidence="1">Uncharacterized protein</fullName>
    </submittedName>
</protein>
<dbReference type="AlphaFoldDB" id="A0A0G3X854"/>
<dbReference type="Proteomes" id="UP000037643">
    <property type="component" value="Chromosome"/>
</dbReference>
<accession>A0A0G3X854</accession>
<reference evidence="1 2" key="1">
    <citation type="submission" date="2015-06" db="EMBL/GenBank/DDBJ databases">
        <authorList>
            <person name="Kim K.M."/>
        </authorList>
    </citation>
    <scope>NUCLEOTIDE SEQUENCE [LARGE SCALE GENOMIC DNA]</scope>
    <source>
        <strain evidence="1 2">KCTC 22370</strain>
    </source>
</reference>
<organism evidence="1 2">
    <name type="scientific">Pelagerythrobacter marensis</name>
    <dbReference type="NCBI Taxonomy" id="543877"/>
    <lineage>
        <taxon>Bacteria</taxon>
        <taxon>Pseudomonadati</taxon>
        <taxon>Pseudomonadota</taxon>
        <taxon>Alphaproteobacteria</taxon>
        <taxon>Sphingomonadales</taxon>
        <taxon>Erythrobacteraceae</taxon>
        <taxon>Pelagerythrobacter</taxon>
    </lineage>
</organism>
<name>A0A0G3X854_9SPHN</name>